<proteinExistence type="predicted"/>
<sequence length="240" mass="27579">MQGQIQDIMNFILDDPAVEQRYNEILKKIRLRKNGVVADKMKQLGLVYPVNWGVSIVDLRGIANDYEKNHLLALKLWNKQWRESKIMATLLDEPKRVTEEQMDFWTKSFDNSEIAEQAAANLWVYSGYAFIKALEWCRGKKHIVRFTGIQLMGRLAMVEKAAIDEMFEPFFEVLLPLSKDKRLGNVFFRSFTILGSRSKYLNASCLEFAEGLSKSDSENARQLAVTIVDELKNAGVRGSF</sequence>
<accession>A0A3B0UC26</accession>
<dbReference type="InterPro" id="IPR016024">
    <property type="entry name" value="ARM-type_fold"/>
</dbReference>
<dbReference type="PANTHER" id="PTHR41291:SF1">
    <property type="entry name" value="DNA ALKYLATION REPAIR PROTEIN"/>
    <property type="match status" value="1"/>
</dbReference>
<reference evidence="1" key="1">
    <citation type="submission" date="2018-06" db="EMBL/GenBank/DDBJ databases">
        <authorList>
            <person name="Zhirakovskaya E."/>
        </authorList>
    </citation>
    <scope>NUCLEOTIDE SEQUENCE</scope>
</reference>
<dbReference type="InterPro" id="IPR014825">
    <property type="entry name" value="DNA_alkylation"/>
</dbReference>
<organism evidence="1">
    <name type="scientific">hydrothermal vent metagenome</name>
    <dbReference type="NCBI Taxonomy" id="652676"/>
    <lineage>
        <taxon>unclassified sequences</taxon>
        <taxon>metagenomes</taxon>
        <taxon>ecological metagenomes</taxon>
    </lineage>
</organism>
<dbReference type="Pfam" id="PF08713">
    <property type="entry name" value="DNA_alkylation"/>
    <property type="match status" value="1"/>
</dbReference>
<protein>
    <recommendedName>
        <fullName evidence="2">DNA alkylation repair enzyme</fullName>
    </recommendedName>
</protein>
<dbReference type="Gene3D" id="1.25.10.90">
    <property type="match status" value="1"/>
</dbReference>
<name>A0A3B0UC26_9ZZZZ</name>
<evidence type="ECO:0008006" key="2">
    <source>
        <dbReference type="Google" id="ProtNLM"/>
    </source>
</evidence>
<dbReference type="SUPFAM" id="SSF48371">
    <property type="entry name" value="ARM repeat"/>
    <property type="match status" value="1"/>
</dbReference>
<dbReference type="EMBL" id="UOEP01000180">
    <property type="protein sequence ID" value="VAW22877.1"/>
    <property type="molecule type" value="Genomic_DNA"/>
</dbReference>
<dbReference type="AlphaFoldDB" id="A0A3B0UC26"/>
<evidence type="ECO:0000313" key="1">
    <source>
        <dbReference type="EMBL" id="VAW22877.1"/>
    </source>
</evidence>
<gene>
    <name evidence="1" type="ORF">MNBD_BACTEROID01-2129</name>
</gene>
<dbReference type="PANTHER" id="PTHR41291">
    <property type="entry name" value="DNA ALKYLATION REPAIR PROTEIN"/>
    <property type="match status" value="1"/>
</dbReference>